<dbReference type="PANTHER" id="PTHR21541">
    <property type="entry name" value="BTB POZ DOMAIN CONTAINING 12"/>
    <property type="match status" value="1"/>
</dbReference>
<evidence type="ECO:0000256" key="5">
    <source>
        <dbReference type="ARBA" id="ARBA00023204"/>
    </source>
</evidence>
<dbReference type="Proteomes" id="UP000324222">
    <property type="component" value="Unassembled WGS sequence"/>
</dbReference>
<comment type="caution">
    <text evidence="9">The sequence shown here is derived from an EMBL/GenBank/DDBJ whole genome shotgun (WGS) entry which is preliminary data.</text>
</comment>
<evidence type="ECO:0000256" key="2">
    <source>
        <dbReference type="ARBA" id="ARBA00006661"/>
    </source>
</evidence>
<dbReference type="GO" id="GO:0006260">
    <property type="term" value="P:DNA replication"/>
    <property type="evidence" value="ECO:0007669"/>
    <property type="project" value="InterPro"/>
</dbReference>
<reference evidence="9 10" key="1">
    <citation type="submission" date="2019-05" db="EMBL/GenBank/DDBJ databases">
        <title>Another draft genome of Portunus trituberculatus and its Hox gene families provides insights of decapod evolution.</title>
        <authorList>
            <person name="Jeong J.-H."/>
            <person name="Song I."/>
            <person name="Kim S."/>
            <person name="Choi T."/>
            <person name="Kim D."/>
            <person name="Ryu S."/>
            <person name="Kim W."/>
        </authorList>
    </citation>
    <scope>NUCLEOTIDE SEQUENCE [LARGE SCALE GENOMIC DNA]</scope>
    <source>
        <tissue evidence="9">Muscle</tissue>
    </source>
</reference>
<keyword evidence="3" id="KW-0227">DNA damage</keyword>
<comment type="similarity">
    <text evidence="2">Belongs to the SLX4 family.</text>
</comment>
<organism evidence="9 10">
    <name type="scientific">Portunus trituberculatus</name>
    <name type="common">Swimming crab</name>
    <name type="synonym">Neptunus trituberculatus</name>
    <dbReference type="NCBI Taxonomy" id="210409"/>
    <lineage>
        <taxon>Eukaryota</taxon>
        <taxon>Metazoa</taxon>
        <taxon>Ecdysozoa</taxon>
        <taxon>Arthropoda</taxon>
        <taxon>Crustacea</taxon>
        <taxon>Multicrustacea</taxon>
        <taxon>Malacostraca</taxon>
        <taxon>Eumalacostraca</taxon>
        <taxon>Eucarida</taxon>
        <taxon>Decapoda</taxon>
        <taxon>Pleocyemata</taxon>
        <taxon>Brachyura</taxon>
        <taxon>Eubrachyura</taxon>
        <taxon>Portunoidea</taxon>
        <taxon>Portunidae</taxon>
        <taxon>Portuninae</taxon>
        <taxon>Portunus</taxon>
    </lineage>
</organism>
<gene>
    <name evidence="9" type="ORF">E2C01_031596</name>
</gene>
<dbReference type="PANTHER" id="PTHR21541:SF3">
    <property type="entry name" value="STRUCTURE-SPECIFIC ENDONUCLEASE SUBUNIT SLX4"/>
    <property type="match status" value="1"/>
</dbReference>
<evidence type="ECO:0000313" key="10">
    <source>
        <dbReference type="Proteomes" id="UP000324222"/>
    </source>
</evidence>
<dbReference type="OrthoDB" id="1931232at2759"/>
<dbReference type="InterPro" id="IPR018574">
    <property type="entry name" value="Structure-sp_endonuc_su_Slx4"/>
</dbReference>
<keyword evidence="10" id="KW-1185">Reference proteome</keyword>
<accession>A0A5B7EXA5</accession>
<dbReference type="GO" id="GO:0000712">
    <property type="term" value="P:resolution of meiotic recombination intermediates"/>
    <property type="evidence" value="ECO:0007669"/>
    <property type="project" value="TreeGrafter"/>
</dbReference>
<dbReference type="GO" id="GO:0006281">
    <property type="term" value="P:DNA repair"/>
    <property type="evidence" value="ECO:0007669"/>
    <property type="project" value="UniProtKB-KW"/>
</dbReference>
<proteinExistence type="inferred from homology"/>
<evidence type="ECO:0000256" key="3">
    <source>
        <dbReference type="ARBA" id="ARBA00022763"/>
    </source>
</evidence>
<comment type="subcellular location">
    <subcellularLocation>
        <location evidence="1">Nucleus</location>
    </subcellularLocation>
</comment>
<evidence type="ECO:0000313" key="9">
    <source>
        <dbReference type="EMBL" id="MPC38095.1"/>
    </source>
</evidence>
<feature type="region of interest" description="Disordered" evidence="8">
    <location>
        <begin position="1"/>
        <end position="88"/>
    </location>
</feature>
<sequence>MKKRGRSGPVSAELKSNKKNATKEVTLEESASPVKEGEREKDDSEESQLNSSFSSVRNISEGSSGYLFGETMFSPEEEDNLSSTQQADLTSQMREMIVNNSDLHRKVLQYEPIFVEDLHAILKSNKIKCSIQALLDVLDDLVSYVVSLPLT</sequence>
<dbReference type="AlphaFoldDB" id="A0A5B7EXA5"/>
<keyword evidence="5" id="KW-0234">DNA repair</keyword>
<evidence type="ECO:0000256" key="7">
    <source>
        <dbReference type="ARBA" id="ARBA00029496"/>
    </source>
</evidence>
<evidence type="ECO:0000256" key="1">
    <source>
        <dbReference type="ARBA" id="ARBA00004123"/>
    </source>
</evidence>
<name>A0A5B7EXA5_PORTR</name>
<dbReference type="EMBL" id="VSRR010003973">
    <property type="protein sequence ID" value="MPC38095.1"/>
    <property type="molecule type" value="Genomic_DNA"/>
</dbReference>
<keyword evidence="6" id="KW-0539">Nucleus</keyword>
<dbReference type="GO" id="GO:0033557">
    <property type="term" value="C:Slx1-Slx4 complex"/>
    <property type="evidence" value="ECO:0007669"/>
    <property type="project" value="InterPro"/>
</dbReference>
<evidence type="ECO:0000256" key="4">
    <source>
        <dbReference type="ARBA" id="ARBA00023172"/>
    </source>
</evidence>
<evidence type="ECO:0000256" key="8">
    <source>
        <dbReference type="SAM" id="MobiDB-lite"/>
    </source>
</evidence>
<protein>
    <recommendedName>
        <fullName evidence="7">Structure-specific endonuclease subunit SLX4</fullName>
    </recommendedName>
</protein>
<dbReference type="Pfam" id="PF09494">
    <property type="entry name" value="Slx4"/>
    <property type="match status" value="1"/>
</dbReference>
<keyword evidence="4" id="KW-0233">DNA recombination</keyword>
<evidence type="ECO:0000256" key="6">
    <source>
        <dbReference type="ARBA" id="ARBA00023242"/>
    </source>
</evidence>